<name>A0A974BUJ6_XENLA</name>
<dbReference type="AlphaFoldDB" id="A0A974BUJ6"/>
<protein>
    <submittedName>
        <fullName evidence="1">Uncharacterized protein</fullName>
    </submittedName>
</protein>
<accession>A0A974BUJ6</accession>
<proteinExistence type="predicted"/>
<dbReference type="EMBL" id="CM004483">
    <property type="protein sequence ID" value="OCT61183.1"/>
    <property type="molecule type" value="Genomic_DNA"/>
</dbReference>
<evidence type="ECO:0000313" key="2">
    <source>
        <dbReference type="Proteomes" id="UP000694892"/>
    </source>
</evidence>
<sequence>MDGRFYKIQNSVYLIQQTFFHCDSILDILQLYSSIMYKGYSAKLKKKKKKDSIWCNIIKKWVKSSIIRVFKYKYLYKVFELVIY</sequence>
<dbReference type="Proteomes" id="UP000694892">
    <property type="component" value="Chromosome 9_10S"/>
</dbReference>
<organism evidence="1 2">
    <name type="scientific">Xenopus laevis</name>
    <name type="common">African clawed frog</name>
    <dbReference type="NCBI Taxonomy" id="8355"/>
    <lineage>
        <taxon>Eukaryota</taxon>
        <taxon>Metazoa</taxon>
        <taxon>Chordata</taxon>
        <taxon>Craniata</taxon>
        <taxon>Vertebrata</taxon>
        <taxon>Euteleostomi</taxon>
        <taxon>Amphibia</taxon>
        <taxon>Batrachia</taxon>
        <taxon>Anura</taxon>
        <taxon>Pipoidea</taxon>
        <taxon>Pipidae</taxon>
        <taxon>Xenopodinae</taxon>
        <taxon>Xenopus</taxon>
        <taxon>Xenopus</taxon>
    </lineage>
</organism>
<reference evidence="2" key="1">
    <citation type="journal article" date="2016" name="Nature">
        <title>Genome evolution in the allotetraploid frog Xenopus laevis.</title>
        <authorList>
            <person name="Session A.M."/>
            <person name="Uno Y."/>
            <person name="Kwon T."/>
            <person name="Chapman J.A."/>
            <person name="Toyoda A."/>
            <person name="Takahashi S."/>
            <person name="Fukui A."/>
            <person name="Hikosaka A."/>
            <person name="Suzuki A."/>
            <person name="Kondo M."/>
            <person name="van Heeringen S.J."/>
            <person name="Quigley I."/>
            <person name="Heinz S."/>
            <person name="Ogino H."/>
            <person name="Ochi H."/>
            <person name="Hellsten U."/>
            <person name="Lyons J.B."/>
            <person name="Simakov O."/>
            <person name="Putnam N."/>
            <person name="Stites J."/>
            <person name="Kuroki Y."/>
            <person name="Tanaka T."/>
            <person name="Michiue T."/>
            <person name="Watanabe M."/>
            <person name="Bogdanovic O."/>
            <person name="Lister R."/>
            <person name="Georgiou G."/>
            <person name="Paranjpe S.S."/>
            <person name="van Kruijsbergen I."/>
            <person name="Shu S."/>
            <person name="Carlson J."/>
            <person name="Kinoshita T."/>
            <person name="Ohta Y."/>
            <person name="Mawaribuchi S."/>
            <person name="Jenkins J."/>
            <person name="Grimwood J."/>
            <person name="Schmutz J."/>
            <person name="Mitros T."/>
            <person name="Mozaffari S.V."/>
            <person name="Suzuki Y."/>
            <person name="Haramoto Y."/>
            <person name="Yamamoto T.S."/>
            <person name="Takagi C."/>
            <person name="Heald R."/>
            <person name="Miller K."/>
            <person name="Haudenschild C."/>
            <person name="Kitzman J."/>
            <person name="Nakayama T."/>
            <person name="Izutsu Y."/>
            <person name="Robert J."/>
            <person name="Fortriede J."/>
            <person name="Burns K."/>
            <person name="Lotay V."/>
            <person name="Karimi K."/>
            <person name="Yasuoka Y."/>
            <person name="Dichmann D.S."/>
            <person name="Flajnik M.F."/>
            <person name="Houston D.W."/>
            <person name="Shendure J."/>
            <person name="DuPasquier L."/>
            <person name="Vize P.D."/>
            <person name="Zorn A.M."/>
            <person name="Ito M."/>
            <person name="Marcotte E.M."/>
            <person name="Wallingford J.B."/>
            <person name="Ito Y."/>
            <person name="Asashima M."/>
            <person name="Ueno N."/>
            <person name="Matsuda Y."/>
            <person name="Veenstra G.J."/>
            <person name="Fujiyama A."/>
            <person name="Harland R.M."/>
            <person name="Taira M."/>
            <person name="Rokhsar D.S."/>
        </authorList>
    </citation>
    <scope>NUCLEOTIDE SEQUENCE [LARGE SCALE GENOMIC DNA]</scope>
    <source>
        <strain evidence="2">J</strain>
    </source>
</reference>
<gene>
    <name evidence="1" type="ORF">XELAEV_18047205mg</name>
</gene>
<evidence type="ECO:0000313" key="1">
    <source>
        <dbReference type="EMBL" id="OCT61183.1"/>
    </source>
</evidence>